<dbReference type="InterPro" id="IPR005467">
    <property type="entry name" value="His_kinase_dom"/>
</dbReference>
<evidence type="ECO:0000256" key="1">
    <source>
        <dbReference type="ARBA" id="ARBA00000085"/>
    </source>
</evidence>
<dbReference type="GO" id="GO:0004721">
    <property type="term" value="F:phosphoprotein phosphatase activity"/>
    <property type="evidence" value="ECO:0007669"/>
    <property type="project" value="TreeGrafter"/>
</dbReference>
<dbReference type="Pfam" id="PF02518">
    <property type="entry name" value="HATPase_c"/>
    <property type="match status" value="1"/>
</dbReference>
<dbReference type="Gene3D" id="1.10.287.130">
    <property type="match status" value="1"/>
</dbReference>
<comment type="caution">
    <text evidence="11">The sequence shown here is derived from an EMBL/GenBank/DDBJ whole genome shotgun (WGS) entry which is preliminary data.</text>
</comment>
<feature type="region of interest" description="Disordered" evidence="8">
    <location>
        <begin position="585"/>
        <end position="695"/>
    </location>
</feature>
<dbReference type="Pfam" id="PF00512">
    <property type="entry name" value="HisKA"/>
    <property type="match status" value="1"/>
</dbReference>
<dbReference type="CDD" id="cd00082">
    <property type="entry name" value="HisKA"/>
    <property type="match status" value="1"/>
</dbReference>
<dbReference type="SUPFAM" id="SSF47384">
    <property type="entry name" value="Homodimeric domain of signal transducing histidine kinase"/>
    <property type="match status" value="1"/>
</dbReference>
<feature type="transmembrane region" description="Helical" evidence="9">
    <location>
        <begin position="110"/>
        <end position="130"/>
    </location>
</feature>
<feature type="transmembrane region" description="Helical" evidence="9">
    <location>
        <begin position="224"/>
        <end position="242"/>
    </location>
</feature>
<reference evidence="11 12" key="1">
    <citation type="submission" date="2019-08" db="EMBL/GenBank/DDBJ databases">
        <title>In-depth cultivation of the pig gut microbiome towards novel bacterial diversity and tailored functional studies.</title>
        <authorList>
            <person name="Wylensek D."/>
            <person name="Hitch T.C.A."/>
            <person name="Clavel T."/>
        </authorList>
    </citation>
    <scope>NUCLEOTIDE SEQUENCE [LARGE SCALE GENOMIC DNA]</scope>
    <source>
        <strain evidence="11 12">WCA3-601-WT-6J</strain>
    </source>
</reference>
<evidence type="ECO:0000256" key="4">
    <source>
        <dbReference type="ARBA" id="ARBA00022553"/>
    </source>
</evidence>
<comment type="catalytic activity">
    <reaction evidence="1">
        <text>ATP + protein L-histidine = ADP + protein N-phospho-L-histidine.</text>
        <dbReference type="EC" id="2.7.13.3"/>
    </reaction>
</comment>
<protein>
    <recommendedName>
        <fullName evidence="3">histidine kinase</fullName>
        <ecNumber evidence="3">2.7.13.3</ecNumber>
    </recommendedName>
</protein>
<evidence type="ECO:0000256" key="9">
    <source>
        <dbReference type="SAM" id="Phobius"/>
    </source>
</evidence>
<dbReference type="Gene3D" id="3.30.565.10">
    <property type="entry name" value="Histidine kinase-like ATPase, C-terminal domain"/>
    <property type="match status" value="1"/>
</dbReference>
<gene>
    <name evidence="11" type="ORF">FYJ76_00730</name>
</gene>
<feature type="transmembrane region" description="Helical" evidence="9">
    <location>
        <begin position="182"/>
        <end position="204"/>
    </location>
</feature>
<evidence type="ECO:0000256" key="5">
    <source>
        <dbReference type="ARBA" id="ARBA00022679"/>
    </source>
</evidence>
<keyword evidence="9" id="KW-0812">Transmembrane</keyword>
<evidence type="ECO:0000256" key="6">
    <source>
        <dbReference type="ARBA" id="ARBA00022777"/>
    </source>
</evidence>
<dbReference type="PROSITE" id="PS50109">
    <property type="entry name" value="HIS_KIN"/>
    <property type="match status" value="1"/>
</dbReference>
<feature type="domain" description="Histidine kinase" evidence="10">
    <location>
        <begin position="311"/>
        <end position="524"/>
    </location>
</feature>
<dbReference type="SMART" id="SM00387">
    <property type="entry name" value="HATPase_c"/>
    <property type="match status" value="1"/>
</dbReference>
<feature type="compositionally biased region" description="Low complexity" evidence="8">
    <location>
        <begin position="634"/>
        <end position="656"/>
    </location>
</feature>
<dbReference type="PANTHER" id="PTHR45453:SF1">
    <property type="entry name" value="PHOSPHATE REGULON SENSOR PROTEIN PHOR"/>
    <property type="match status" value="1"/>
</dbReference>
<evidence type="ECO:0000313" key="11">
    <source>
        <dbReference type="EMBL" id="MST90469.1"/>
    </source>
</evidence>
<evidence type="ECO:0000256" key="3">
    <source>
        <dbReference type="ARBA" id="ARBA00012438"/>
    </source>
</evidence>
<keyword evidence="7" id="KW-0902">Two-component regulatory system</keyword>
<proteinExistence type="predicted"/>
<evidence type="ECO:0000256" key="8">
    <source>
        <dbReference type="SAM" id="MobiDB-lite"/>
    </source>
</evidence>
<dbReference type="Proteomes" id="UP000431913">
    <property type="component" value="Unassembled WGS sequence"/>
</dbReference>
<keyword evidence="6" id="KW-0418">Kinase</keyword>
<dbReference type="EMBL" id="VUNJ01000001">
    <property type="protein sequence ID" value="MST90469.1"/>
    <property type="molecule type" value="Genomic_DNA"/>
</dbReference>
<dbReference type="InterPro" id="IPR036097">
    <property type="entry name" value="HisK_dim/P_sf"/>
</dbReference>
<dbReference type="GO" id="GO:0016036">
    <property type="term" value="P:cellular response to phosphate starvation"/>
    <property type="evidence" value="ECO:0007669"/>
    <property type="project" value="TreeGrafter"/>
</dbReference>
<dbReference type="GO" id="GO:0005886">
    <property type="term" value="C:plasma membrane"/>
    <property type="evidence" value="ECO:0007669"/>
    <property type="project" value="TreeGrafter"/>
</dbReference>
<keyword evidence="9" id="KW-0472">Membrane</keyword>
<evidence type="ECO:0000313" key="12">
    <source>
        <dbReference type="Proteomes" id="UP000431913"/>
    </source>
</evidence>
<dbReference type="InterPro" id="IPR036890">
    <property type="entry name" value="HATPase_C_sf"/>
</dbReference>
<dbReference type="SMART" id="SM00388">
    <property type="entry name" value="HisKA"/>
    <property type="match status" value="1"/>
</dbReference>
<dbReference type="RefSeq" id="WP_154521170.1">
    <property type="nucleotide sequence ID" value="NZ_JBKWPM010000013.1"/>
</dbReference>
<organism evidence="11 12">
    <name type="scientific">Ruthenibacterium lactatiformans</name>
    <dbReference type="NCBI Taxonomy" id="1550024"/>
    <lineage>
        <taxon>Bacteria</taxon>
        <taxon>Bacillati</taxon>
        <taxon>Bacillota</taxon>
        <taxon>Clostridia</taxon>
        <taxon>Eubacteriales</taxon>
        <taxon>Oscillospiraceae</taxon>
        <taxon>Ruthenibacterium</taxon>
    </lineage>
</organism>
<sequence length="695" mass="72693">MDTRWKRRNKASFGQMAAFALVLATNPVLAFVICPNFSGAMGILLLLLSCAVCIGCTVFLFVRTGRVQGSDDIFLGESGVLPTEVLAAVILFTPLLGMALGLSLGAVDVVIAGIGTAGGGVMLLCLLALARKWKAGRLIADSLLARVWPTLCRAARFAGRALRSILTGENHLNVHYPAGRAWVYRILWVCGVMAGLVVLSYLILSNQLLGVGNARWFGSGRYTAFAMFAIFVVTAGAGYLVWRSYRDAQSFDALLRQLDIAAKGDPAPVCVPEDSSLYAASKAVSDIGAHLQESVAAQMKSERMKLDLITNVSHDLKTPLTSIIGYLDLLEKQDDLPAGTRDYVLILRQKSERLATTVADLFTLAKATSGSEALAIEPLDLVMAVRQTLGDMNDSIRHTGVPVKATMPESAIVQADSGKLYRVLQNILDNALRYSLVGTRIYLEVSRGDIATRLTLTNTASYEMNFAPDDVLQRFVRGDASRTTEGSGLGLSIAQSFMQNFGGGLEVGVQGDTFTVTLTFPGSAAAGNGAAPAVRMEVFGTAETCGENDGGDTEHAAEPDALPCTPADVSGADANKACGACAAAPETPEPCGVSTGIPDTAPVPKAPAGTPGAVENAHASGRPDGTDGCSPYGEAAAFSDKAAAAAASPSETAAQAEPKEPAPAQSVPPSKTEENSGAPSSVSPAGRRNGRRKKH</sequence>
<keyword evidence="4" id="KW-0597">Phosphoprotein</keyword>
<dbReference type="InterPro" id="IPR050351">
    <property type="entry name" value="BphY/WalK/GraS-like"/>
</dbReference>
<feature type="transmembrane region" description="Helical" evidence="9">
    <location>
        <begin position="83"/>
        <end position="104"/>
    </location>
</feature>
<name>A0A6I2U3B0_9FIRM</name>
<evidence type="ECO:0000256" key="7">
    <source>
        <dbReference type="ARBA" id="ARBA00023012"/>
    </source>
</evidence>
<dbReference type="EC" id="2.7.13.3" evidence="3"/>
<dbReference type="InterPro" id="IPR003661">
    <property type="entry name" value="HisK_dim/P_dom"/>
</dbReference>
<comment type="subcellular location">
    <subcellularLocation>
        <location evidence="2">Membrane</location>
    </subcellularLocation>
</comment>
<keyword evidence="5" id="KW-0808">Transferase</keyword>
<dbReference type="AlphaFoldDB" id="A0A6I2U3B0"/>
<keyword evidence="9" id="KW-1133">Transmembrane helix</keyword>
<dbReference type="InterPro" id="IPR003594">
    <property type="entry name" value="HATPase_dom"/>
</dbReference>
<evidence type="ECO:0000256" key="2">
    <source>
        <dbReference type="ARBA" id="ARBA00004370"/>
    </source>
</evidence>
<evidence type="ECO:0000259" key="10">
    <source>
        <dbReference type="PROSITE" id="PS50109"/>
    </source>
</evidence>
<feature type="transmembrane region" description="Helical" evidence="9">
    <location>
        <begin position="40"/>
        <end position="62"/>
    </location>
</feature>
<dbReference type="PANTHER" id="PTHR45453">
    <property type="entry name" value="PHOSPHATE REGULON SENSOR PROTEIN PHOR"/>
    <property type="match status" value="1"/>
</dbReference>
<accession>A0A6I2U3B0</accession>
<dbReference type="GO" id="GO:0000155">
    <property type="term" value="F:phosphorelay sensor kinase activity"/>
    <property type="evidence" value="ECO:0007669"/>
    <property type="project" value="InterPro"/>
</dbReference>
<dbReference type="SUPFAM" id="SSF55874">
    <property type="entry name" value="ATPase domain of HSP90 chaperone/DNA topoisomerase II/histidine kinase"/>
    <property type="match status" value="1"/>
</dbReference>